<dbReference type="GeneID" id="54456425"/>
<dbReference type="GO" id="GO:0000981">
    <property type="term" value="F:DNA-binding transcription factor activity, RNA polymerase II-specific"/>
    <property type="evidence" value="ECO:0007669"/>
    <property type="project" value="InterPro"/>
</dbReference>
<accession>A0A6A6YNC6</accession>
<reference evidence="6" key="3">
    <citation type="submission" date="2025-04" db="UniProtKB">
        <authorList>
            <consortium name="RefSeq"/>
        </authorList>
    </citation>
    <scope>IDENTIFICATION</scope>
    <source>
        <strain evidence="6">CBS 304.34</strain>
    </source>
</reference>
<dbReference type="Pfam" id="PF02668">
    <property type="entry name" value="TauD"/>
    <property type="match status" value="1"/>
</dbReference>
<evidence type="ECO:0000259" key="3">
    <source>
        <dbReference type="Pfam" id="PF02668"/>
    </source>
</evidence>
<dbReference type="Proteomes" id="UP000504636">
    <property type="component" value="Unplaced"/>
</dbReference>
<reference evidence="6" key="2">
    <citation type="submission" date="2020-04" db="EMBL/GenBank/DDBJ databases">
        <authorList>
            <consortium name="NCBI Genome Project"/>
        </authorList>
    </citation>
    <scope>NUCLEOTIDE SEQUENCE</scope>
    <source>
        <strain evidence="6">CBS 304.34</strain>
    </source>
</reference>
<evidence type="ECO:0000313" key="5">
    <source>
        <dbReference type="Proteomes" id="UP000504636"/>
    </source>
</evidence>
<gene>
    <name evidence="4 6" type="ORF">BDZ99DRAFT_387696</name>
</gene>
<reference evidence="4 6" key="1">
    <citation type="journal article" date="2020" name="Stud. Mycol.">
        <title>101 Dothideomycetes genomes: a test case for predicting lifestyles and emergence of pathogens.</title>
        <authorList>
            <person name="Haridas S."/>
            <person name="Albert R."/>
            <person name="Binder M."/>
            <person name="Bloem J."/>
            <person name="Labutti K."/>
            <person name="Salamov A."/>
            <person name="Andreopoulos B."/>
            <person name="Baker S."/>
            <person name="Barry K."/>
            <person name="Bills G."/>
            <person name="Bluhm B."/>
            <person name="Cannon C."/>
            <person name="Castanera R."/>
            <person name="Culley D."/>
            <person name="Daum C."/>
            <person name="Ezra D."/>
            <person name="Gonzalez J."/>
            <person name="Henrissat B."/>
            <person name="Kuo A."/>
            <person name="Liang C."/>
            <person name="Lipzen A."/>
            <person name="Lutzoni F."/>
            <person name="Magnuson J."/>
            <person name="Mondo S."/>
            <person name="Nolan M."/>
            <person name="Ohm R."/>
            <person name="Pangilinan J."/>
            <person name="Park H.-J."/>
            <person name="Ramirez L."/>
            <person name="Alfaro M."/>
            <person name="Sun H."/>
            <person name="Tritt A."/>
            <person name="Yoshinaga Y."/>
            <person name="Zwiers L.-H."/>
            <person name="Turgeon B."/>
            <person name="Goodwin S."/>
            <person name="Spatafora J."/>
            <person name="Crous P."/>
            <person name="Grigoriev I."/>
        </authorList>
    </citation>
    <scope>NUCLEOTIDE SEQUENCE</scope>
    <source>
        <strain evidence="4 6">CBS 304.34</strain>
    </source>
</reference>
<protein>
    <submittedName>
        <fullName evidence="4 6">Clavaminate synthase-like protein</fullName>
    </submittedName>
</protein>
<dbReference type="EMBL" id="MU003700">
    <property type="protein sequence ID" value="KAF2810059.1"/>
    <property type="molecule type" value="Genomic_DNA"/>
</dbReference>
<dbReference type="Gene3D" id="3.60.130.10">
    <property type="entry name" value="Clavaminate synthase-like"/>
    <property type="match status" value="1"/>
</dbReference>
<keyword evidence="5" id="KW-1185">Reference proteome</keyword>
<dbReference type="SUPFAM" id="SSF51197">
    <property type="entry name" value="Clavaminate synthase-like"/>
    <property type="match status" value="1"/>
</dbReference>
<organism evidence="4">
    <name type="scientific">Mytilinidion resinicola</name>
    <dbReference type="NCBI Taxonomy" id="574789"/>
    <lineage>
        <taxon>Eukaryota</taxon>
        <taxon>Fungi</taxon>
        <taxon>Dikarya</taxon>
        <taxon>Ascomycota</taxon>
        <taxon>Pezizomycotina</taxon>
        <taxon>Dothideomycetes</taxon>
        <taxon>Pleosporomycetidae</taxon>
        <taxon>Mytilinidiales</taxon>
        <taxon>Mytilinidiaceae</taxon>
        <taxon>Mytilinidion</taxon>
    </lineage>
</organism>
<dbReference type="CDD" id="cd00067">
    <property type="entry name" value="GAL4"/>
    <property type="match status" value="1"/>
</dbReference>
<dbReference type="RefSeq" id="XP_033577023.1">
    <property type="nucleotide sequence ID" value="XM_033715532.1"/>
</dbReference>
<keyword evidence="1" id="KW-0560">Oxidoreductase</keyword>
<name>A0A6A6YNC6_9PEZI</name>
<evidence type="ECO:0000313" key="6">
    <source>
        <dbReference type="RefSeq" id="XP_033577023.1"/>
    </source>
</evidence>
<evidence type="ECO:0000313" key="4">
    <source>
        <dbReference type="EMBL" id="KAF2810059.1"/>
    </source>
</evidence>
<keyword evidence="2" id="KW-0539">Nucleus</keyword>
<evidence type="ECO:0000256" key="1">
    <source>
        <dbReference type="ARBA" id="ARBA00023002"/>
    </source>
</evidence>
<dbReference type="InterPro" id="IPR052973">
    <property type="entry name" value="Fungal_sec-metab_reg_TF"/>
</dbReference>
<dbReference type="GO" id="GO:0016491">
    <property type="term" value="F:oxidoreductase activity"/>
    <property type="evidence" value="ECO:0007669"/>
    <property type="project" value="UniProtKB-KW"/>
</dbReference>
<evidence type="ECO:0000256" key="2">
    <source>
        <dbReference type="ARBA" id="ARBA00023242"/>
    </source>
</evidence>
<feature type="domain" description="TauD/TfdA-like" evidence="3">
    <location>
        <begin position="441"/>
        <end position="693"/>
    </location>
</feature>
<dbReference type="PANTHER" id="PTHR35392">
    <property type="entry name" value="ZN(II)2CYS6 TRANSCRIPTION FACTOR (EUROFUNG)-RELATED-RELATED"/>
    <property type="match status" value="1"/>
</dbReference>
<dbReference type="InterPro" id="IPR003819">
    <property type="entry name" value="TauD/TfdA-like"/>
</dbReference>
<dbReference type="InterPro" id="IPR001138">
    <property type="entry name" value="Zn2Cys6_DnaBD"/>
</dbReference>
<dbReference type="OrthoDB" id="272271at2759"/>
<dbReference type="GO" id="GO:0008270">
    <property type="term" value="F:zinc ion binding"/>
    <property type="evidence" value="ECO:0007669"/>
    <property type="project" value="InterPro"/>
</dbReference>
<proteinExistence type="predicted"/>
<dbReference type="AlphaFoldDB" id="A0A6A6YNC6"/>
<sequence length="742" mass="85306">MIPKVRRKPYSREVRLKTHRTRQLASCIRCHTQRIRCDPNPEDETHPCLTCLNSHPRTRYLGCLRYKISESVLFRTGVGPYTFYQHHPMTGPKYGDFMLQTSRKWVDNKVHVLEITQDIQSVCRLEVRQFEPPEEIDAVDLKGRSMYHIPWAIADADKATNAFKEFLDKSLVPYLGTLLDESDQIVWEVFHSAISFAFSKDKPVEVLQKALRLWVACRFIEGKWRCCGADKLGAGELKNPFRSPDWISPPPYIDYQYASIIMHRILRPLRLEVLRTLQKLIEENNSNNWYTIFLVTFVLLHNYERGVAFQRAFSAKREAPVSNIPFSHDFNWKSKDAQHMAKLDQQQVDLLTWLSNIARQKGMIWIEPTRQAVNPFGKENVGSWHVQVRQGPVPFDTKLAWNTSTFRSEQDYIFEVTTSQNLEVATALNKFLDLGLDGHEISPQNFQLPTLGESLRQHAQEVHSGRGFVTIRGIDFDLYSREDGILVFLGLASYIGEKRAKQDDQGNMLMHIRDAKSSAISQSDRPTRFSNRASTFHTDPFPDILGLLAKSCAAKGGNHIIASSLSIYNAIAAVRPDILEVLARPDWPFDSPGGLIERTMRPILFYHGGHAIFNYAREPLIGLDNVPRSSGFPTLTRYQREALDFLEATAHANQLVLQNLPGDLTFINNHGLLHSREAFEDEPEKSRYLVRLWLKNDALAWKLPRVLREGNERLFEDNEVEEQWNIVPLPRLTFTVAERLSS</sequence>
<dbReference type="PANTHER" id="PTHR35392:SF3">
    <property type="entry name" value="ZN(2)-C6 FUNGAL-TYPE DOMAIN-CONTAINING PROTEIN"/>
    <property type="match status" value="1"/>
</dbReference>
<dbReference type="InterPro" id="IPR042098">
    <property type="entry name" value="TauD-like_sf"/>
</dbReference>